<dbReference type="EMBL" id="JABFCZ010000007">
    <property type="protein sequence ID" value="MBD1546137.1"/>
    <property type="molecule type" value="Genomic_DNA"/>
</dbReference>
<comment type="caution">
    <text evidence="1">The sequence shown here is derived from an EMBL/GenBank/DDBJ whole genome shotgun (WGS) entry which is preliminary data.</text>
</comment>
<gene>
    <name evidence="1" type="ORF">HK439_07680</name>
</gene>
<protein>
    <submittedName>
        <fullName evidence="1">Uncharacterized protein</fullName>
    </submittedName>
</protein>
<dbReference type="PROSITE" id="PS51257">
    <property type="entry name" value="PROKAR_LIPOPROTEIN"/>
    <property type="match status" value="1"/>
</dbReference>
<evidence type="ECO:0000313" key="2">
    <source>
        <dbReference type="Proteomes" id="UP000598467"/>
    </source>
</evidence>
<dbReference type="AlphaFoldDB" id="A0A926P3Q3"/>
<sequence>MMLKHQVEVLSAGSSHTAIVSLGMSCQSSRQIRTSLEVLSATLEEPVERERHFFDGLIAPIDGMAALFEDDFPLFTRDQLAPGPAHPTWQPYGVRFLHHFREGEEDADIARYFDEELSRFSYLREKFAELSERRRVVFVISNTQNNLAEVAEETEMGSIAFDDGELNRLQTAVDRFLGRRCEYLVVSYPDRHGGITHPDLTILQPDDTEWTGDKAQWRALFQDYFDRPHRLSFAV</sequence>
<evidence type="ECO:0000313" key="1">
    <source>
        <dbReference type="EMBL" id="MBD1546137.1"/>
    </source>
</evidence>
<dbReference type="RefSeq" id="WP_190290806.1">
    <property type="nucleotide sequence ID" value="NZ_JABFCZ010000007.1"/>
</dbReference>
<reference evidence="1" key="1">
    <citation type="submission" date="2020-05" db="EMBL/GenBank/DDBJ databases">
        <title>Identification of trans-AT polyketide cluster in two marine bacteria, producers of a novel glutaramide-containing polyketide sesbanimide D and analogs.</title>
        <authorList>
            <person name="Kacar D."/>
            <person name="Rodriguez P."/>
            <person name="Canedo L."/>
            <person name="Gonzalez E."/>
            <person name="Galan B."/>
            <person name="De La Calle F."/>
            <person name="Garcia J.L."/>
        </authorList>
    </citation>
    <scope>NUCLEOTIDE SEQUENCE</scope>
    <source>
        <strain evidence="1">PHM038</strain>
    </source>
</reference>
<accession>A0A926P3Q3</accession>
<proteinExistence type="predicted"/>
<organism evidence="1 2">
    <name type="scientific">Roseibium aggregatum</name>
    <dbReference type="NCBI Taxonomy" id="187304"/>
    <lineage>
        <taxon>Bacteria</taxon>
        <taxon>Pseudomonadati</taxon>
        <taxon>Pseudomonadota</taxon>
        <taxon>Alphaproteobacteria</taxon>
        <taxon>Hyphomicrobiales</taxon>
        <taxon>Stappiaceae</taxon>
        <taxon>Roseibium</taxon>
    </lineage>
</organism>
<name>A0A926P3Q3_9HYPH</name>
<dbReference type="Proteomes" id="UP000598467">
    <property type="component" value="Unassembled WGS sequence"/>
</dbReference>